<dbReference type="SMART" id="SM00261">
    <property type="entry name" value="FU"/>
    <property type="match status" value="1"/>
</dbReference>
<dbReference type="InterPro" id="IPR051514">
    <property type="entry name" value="R-spondin"/>
</dbReference>
<evidence type="ECO:0000256" key="3">
    <source>
        <dbReference type="ARBA" id="ARBA00022729"/>
    </source>
</evidence>
<feature type="compositionally biased region" description="Basic and acidic residues" evidence="6">
    <location>
        <begin position="253"/>
        <end position="266"/>
    </location>
</feature>
<evidence type="ECO:0000256" key="6">
    <source>
        <dbReference type="SAM" id="MobiDB-lite"/>
    </source>
</evidence>
<reference evidence="8" key="1">
    <citation type="submission" date="2022-07" db="EMBL/GenBank/DDBJ databases">
        <title>Chromosome-level genome of Muraenolepis orangiensis.</title>
        <authorList>
            <person name="Kim J."/>
        </authorList>
    </citation>
    <scope>NUCLEOTIDE SEQUENCE</scope>
    <source>
        <strain evidence="8">KU_S4_2022</strain>
        <tissue evidence="8">Muscle</tissue>
    </source>
</reference>
<gene>
    <name evidence="8" type="ORF">NHX12_002008</name>
</gene>
<dbReference type="SUPFAM" id="SSF57184">
    <property type="entry name" value="Growth factor receptor domain"/>
    <property type="match status" value="1"/>
</dbReference>
<evidence type="ECO:0000256" key="5">
    <source>
        <dbReference type="ARBA" id="ARBA00023180"/>
    </source>
</evidence>
<dbReference type="PANTHER" id="PTHR46987:SF4">
    <property type="entry name" value="R-SPONDIN-2"/>
    <property type="match status" value="1"/>
</dbReference>
<evidence type="ECO:0000313" key="9">
    <source>
        <dbReference type="Proteomes" id="UP001148018"/>
    </source>
</evidence>
<keyword evidence="2" id="KW-0964">Secreted</keyword>
<dbReference type="CDD" id="cd00064">
    <property type="entry name" value="FU"/>
    <property type="match status" value="1"/>
</dbReference>
<feature type="compositionally biased region" description="Low complexity" evidence="6">
    <location>
        <begin position="206"/>
        <end position="215"/>
    </location>
</feature>
<evidence type="ECO:0000256" key="2">
    <source>
        <dbReference type="ARBA" id="ARBA00022525"/>
    </source>
</evidence>
<feature type="compositionally biased region" description="Basic residues" evidence="6">
    <location>
        <begin position="233"/>
        <end position="244"/>
    </location>
</feature>
<keyword evidence="9" id="KW-1185">Reference proteome</keyword>
<name>A0A9Q0IFH5_9TELE</name>
<dbReference type="Pfam" id="PF15913">
    <property type="entry name" value="Furin-like_2"/>
    <property type="match status" value="1"/>
</dbReference>
<feature type="region of interest" description="Disordered" evidence="6">
    <location>
        <begin position="206"/>
        <end position="266"/>
    </location>
</feature>
<proteinExistence type="predicted"/>
<protein>
    <recommendedName>
        <fullName evidence="7">R-spondin Fu-CRD domain-containing protein</fullName>
    </recommendedName>
</protein>
<keyword evidence="5" id="KW-0325">Glycoprotein</keyword>
<evidence type="ECO:0000313" key="8">
    <source>
        <dbReference type="EMBL" id="KAJ3598497.1"/>
    </source>
</evidence>
<keyword evidence="4" id="KW-1015">Disulfide bond</keyword>
<evidence type="ECO:0000256" key="4">
    <source>
        <dbReference type="ARBA" id="ARBA00023157"/>
    </source>
</evidence>
<dbReference type="GO" id="GO:0005576">
    <property type="term" value="C:extracellular region"/>
    <property type="evidence" value="ECO:0007669"/>
    <property type="project" value="UniProtKB-SubCell"/>
</dbReference>
<dbReference type="InterPro" id="IPR009030">
    <property type="entry name" value="Growth_fac_rcpt_cys_sf"/>
</dbReference>
<dbReference type="EMBL" id="JANIIK010000109">
    <property type="protein sequence ID" value="KAJ3598497.1"/>
    <property type="molecule type" value="Genomic_DNA"/>
</dbReference>
<dbReference type="InterPro" id="IPR043601">
    <property type="entry name" value="Rspo_Fu-CRD_dom"/>
</dbReference>
<feature type="domain" description="R-spondin Fu-CRD" evidence="7">
    <location>
        <begin position="14"/>
        <end position="71"/>
    </location>
</feature>
<evidence type="ECO:0000259" key="7">
    <source>
        <dbReference type="Pfam" id="PF15913"/>
    </source>
</evidence>
<evidence type="ECO:0000256" key="1">
    <source>
        <dbReference type="ARBA" id="ARBA00004613"/>
    </source>
</evidence>
<dbReference type="PANTHER" id="PTHR46987">
    <property type="entry name" value="NEUROHYPOPHYSIAL HORMONES, N-TERMINAL DOMAIN CONTAINING PROTEIN"/>
    <property type="match status" value="1"/>
</dbReference>
<dbReference type="AlphaFoldDB" id="A0A9Q0IFH5"/>
<comment type="subcellular location">
    <subcellularLocation>
        <location evidence="1">Secreted</location>
    </subcellularLocation>
</comment>
<dbReference type="OrthoDB" id="10257656at2759"/>
<dbReference type="Gene3D" id="2.10.220.10">
    <property type="entry name" value="Hormone Receptor, Insulin-like Growth Factor Receptor 1, Chain A, domain 2"/>
    <property type="match status" value="1"/>
</dbReference>
<keyword evidence="3" id="KW-0732">Signal</keyword>
<organism evidence="8 9">
    <name type="scientific">Muraenolepis orangiensis</name>
    <name type="common">Patagonian moray cod</name>
    <dbReference type="NCBI Taxonomy" id="630683"/>
    <lineage>
        <taxon>Eukaryota</taxon>
        <taxon>Metazoa</taxon>
        <taxon>Chordata</taxon>
        <taxon>Craniata</taxon>
        <taxon>Vertebrata</taxon>
        <taxon>Euteleostomi</taxon>
        <taxon>Actinopterygii</taxon>
        <taxon>Neopterygii</taxon>
        <taxon>Teleostei</taxon>
        <taxon>Neoteleostei</taxon>
        <taxon>Acanthomorphata</taxon>
        <taxon>Zeiogadaria</taxon>
        <taxon>Gadariae</taxon>
        <taxon>Gadiformes</taxon>
        <taxon>Muraenolepidoidei</taxon>
        <taxon>Muraenolepididae</taxon>
        <taxon>Muraenolepis</taxon>
    </lineage>
</organism>
<dbReference type="Proteomes" id="UP001148018">
    <property type="component" value="Unassembled WGS sequence"/>
</dbReference>
<comment type="caution">
    <text evidence="8">The sequence shown here is derived from an EMBL/GenBank/DDBJ whole genome shotgun (WGS) entry which is preliminary data.</text>
</comment>
<dbReference type="InterPro" id="IPR006212">
    <property type="entry name" value="Furin_repeat"/>
</dbReference>
<sequence length="266" mass="29261">MVQVMKLNVSKAYGQRSGAEQDAKLPRIENCESCFSKDFCTKCKSGFYLHKGHCFDKCPEGFAPMEDTMECGVGSGDSDAAHCEEAAQGHDTLSHHRRVQEVQNGRQALQKRDGQPGDGLTIGRSASTAMEQLVRRCCFGPVLLAFQTRDTADFLPVVPPHWVAGWFPHLYPPLALLPSSPPLLSPQPLPPELLADEVTCPCRQGDGLSCSSSPPGSRPPPLLGGSEKQRTKEPKKKNTKHRLRFQNQAQNQHSDHLASVRSTHRD</sequence>
<accession>A0A9Q0IFH5</accession>